<protein>
    <submittedName>
        <fullName evidence="2">Catechol 2,3-dioxygenase</fullName>
    </submittedName>
</protein>
<dbReference type="Gene3D" id="3.10.180.10">
    <property type="entry name" value="2,3-Dihydroxybiphenyl 1,2-Dioxygenase, domain 1"/>
    <property type="match status" value="1"/>
</dbReference>
<keyword evidence="2" id="KW-0223">Dioxygenase</keyword>
<dbReference type="PROSITE" id="PS51819">
    <property type="entry name" value="VOC"/>
    <property type="match status" value="1"/>
</dbReference>
<sequence length="134" mass="14084">MAVLALDHVNIRTADVPGTAAFFRDVLGLRAAPAPGVKTIEAACWIYDPADRPIIHIGPVRATYPSDGAHPFAAAHGGGAVHHVALECDDLAGMRERLAAGGHAYTLNDIPQIGLTQLFVAEANGILLELNFRG</sequence>
<dbReference type="SUPFAM" id="SSF54593">
    <property type="entry name" value="Glyoxalase/Bleomycin resistance protein/Dihydroxybiphenyl dioxygenase"/>
    <property type="match status" value="1"/>
</dbReference>
<feature type="domain" description="VOC" evidence="1">
    <location>
        <begin position="5"/>
        <end position="133"/>
    </location>
</feature>
<keyword evidence="2" id="KW-0560">Oxidoreductase</keyword>
<accession>A0A1I6KH36</accession>
<evidence type="ECO:0000313" key="3">
    <source>
        <dbReference type="Proteomes" id="UP000198824"/>
    </source>
</evidence>
<dbReference type="EMBL" id="FOZG01000001">
    <property type="protein sequence ID" value="SFR90552.1"/>
    <property type="molecule type" value="Genomic_DNA"/>
</dbReference>
<reference evidence="2 3" key="1">
    <citation type="submission" date="2016-10" db="EMBL/GenBank/DDBJ databases">
        <authorList>
            <person name="de Groot N.N."/>
        </authorList>
    </citation>
    <scope>NUCLEOTIDE SEQUENCE [LARGE SCALE GENOMIC DNA]</scope>
    <source>
        <strain evidence="2 3">S5-249</strain>
    </source>
</reference>
<dbReference type="RefSeq" id="WP_093313294.1">
    <property type="nucleotide sequence ID" value="NZ_FOZG01000001.1"/>
</dbReference>
<dbReference type="AlphaFoldDB" id="A0A1I6KH36"/>
<proteinExistence type="predicted"/>
<dbReference type="Proteomes" id="UP000198824">
    <property type="component" value="Unassembled WGS sequence"/>
</dbReference>
<dbReference type="InterPro" id="IPR037523">
    <property type="entry name" value="VOC_core"/>
</dbReference>
<dbReference type="GO" id="GO:0051213">
    <property type="term" value="F:dioxygenase activity"/>
    <property type="evidence" value="ECO:0007669"/>
    <property type="project" value="UniProtKB-KW"/>
</dbReference>
<evidence type="ECO:0000313" key="2">
    <source>
        <dbReference type="EMBL" id="SFR90552.1"/>
    </source>
</evidence>
<dbReference type="STRING" id="1166337.SAMN05192580_1736"/>
<organism evidence="2 3">
    <name type="scientific">Sphingomonas jatrophae</name>
    <dbReference type="NCBI Taxonomy" id="1166337"/>
    <lineage>
        <taxon>Bacteria</taxon>
        <taxon>Pseudomonadati</taxon>
        <taxon>Pseudomonadota</taxon>
        <taxon>Alphaproteobacteria</taxon>
        <taxon>Sphingomonadales</taxon>
        <taxon>Sphingomonadaceae</taxon>
        <taxon>Sphingomonas</taxon>
    </lineage>
</organism>
<dbReference type="OrthoDB" id="5243302at2"/>
<name>A0A1I6KH36_9SPHN</name>
<gene>
    <name evidence="2" type="ORF">SAMN05192580_1736</name>
</gene>
<evidence type="ECO:0000259" key="1">
    <source>
        <dbReference type="PROSITE" id="PS51819"/>
    </source>
</evidence>
<dbReference type="InterPro" id="IPR029068">
    <property type="entry name" value="Glyas_Bleomycin-R_OHBP_Dase"/>
</dbReference>
<keyword evidence="3" id="KW-1185">Reference proteome</keyword>
<dbReference type="Pfam" id="PF13669">
    <property type="entry name" value="Glyoxalase_4"/>
    <property type="match status" value="1"/>
</dbReference>